<dbReference type="Gene3D" id="3.80.10.10">
    <property type="entry name" value="Ribonuclease Inhibitor"/>
    <property type="match status" value="1"/>
</dbReference>
<feature type="signal peptide" evidence="1">
    <location>
        <begin position="1"/>
        <end position="25"/>
    </location>
</feature>
<reference evidence="3" key="1">
    <citation type="submission" date="2011-04" db="EMBL/GenBank/DDBJ databases">
        <title>The complete genome of Porphyromonas asaccharolytica DSM 20707.</title>
        <authorList>
            <person name="Lucas S."/>
            <person name="Han J."/>
            <person name="Lapidus A."/>
            <person name="Bruce D."/>
            <person name="Goodwin L."/>
            <person name="Pitluck S."/>
            <person name="Peters L."/>
            <person name="Kyrpides N."/>
            <person name="Mavromatis K."/>
            <person name="Ivanova N."/>
            <person name="Ovchinnikova G."/>
            <person name="Pagani I."/>
            <person name="Lu M."/>
            <person name="Detter J.C."/>
            <person name="Tapia R."/>
            <person name="Han C."/>
            <person name="Land M."/>
            <person name="Hauser L."/>
            <person name="Markowitz V."/>
            <person name="Cheng J.-F."/>
            <person name="Hugenholtz P."/>
            <person name="Woyke T."/>
            <person name="Wu D."/>
            <person name="Gronow S."/>
            <person name="Wellnitz S."/>
            <person name="Brambilla E."/>
            <person name="Klenk H.-P."/>
            <person name="Eisen J.A."/>
        </authorList>
    </citation>
    <scope>NUCLEOTIDE SEQUENCE [LARGE SCALE GENOMIC DNA]</scope>
    <source>
        <strain evidence="3">ATCC 25260 / DSM 20707 / VPI 4198</strain>
    </source>
</reference>
<proteinExistence type="predicted"/>
<protein>
    <submittedName>
        <fullName evidence="2">Uncharacterized protein</fullName>
    </submittedName>
</protein>
<dbReference type="EMBL" id="CP002689">
    <property type="protein sequence ID" value="AEE13606.1"/>
    <property type="molecule type" value="Genomic_DNA"/>
</dbReference>
<accession>F4KJI4</accession>
<feature type="chain" id="PRO_5003310005" evidence="1">
    <location>
        <begin position="26"/>
        <end position="325"/>
    </location>
</feature>
<dbReference type="AlphaFoldDB" id="F4KJI4"/>
<keyword evidence="1" id="KW-0732">Signal</keyword>
<evidence type="ECO:0000256" key="1">
    <source>
        <dbReference type="SAM" id="SignalP"/>
    </source>
</evidence>
<dbReference type="STRING" id="879243.Poras_1675"/>
<dbReference type="OrthoDB" id="1072268at2"/>
<evidence type="ECO:0000313" key="2">
    <source>
        <dbReference type="EMBL" id="AEE13606.1"/>
    </source>
</evidence>
<name>F4KJI4_PORAD</name>
<sequence length="325" mass="35319">MNKLATRLIPLTLLLLLPLSTQLRAQVTPAPIDGPRLTLTTTHPAGYQLGIAFIPHDETVWVDVNGNGICDRGEGRAKDNVGKTNIMIITLVKPSVTIYGPVDAIRFGGLDLIGIDVTKMPKLKEIQCFNNQIDHLDLSGSTGLQTLFCFQNQISSLDLSACKEIRDIRCFYNQIGEGEMNALMRSLPDRATKKKGFIIALDTTNPEEQNVCSVDAVKVALDKNWEVNDFHGDKDNWTGVPYKGSPSALHELLPDAPIVYYDGATHALVLAGNTGAPYALYSETGLLLTSGVLDASGQCQIAMTAYPDGAYILNLGGESFKIYHI</sequence>
<dbReference type="Proteomes" id="UP000006545">
    <property type="component" value="Chromosome"/>
</dbReference>
<dbReference type="RefSeq" id="WP_013760916.1">
    <property type="nucleotide sequence ID" value="NC_015501.1"/>
</dbReference>
<dbReference type="InterPro" id="IPR032675">
    <property type="entry name" value="LRR_dom_sf"/>
</dbReference>
<dbReference type="eggNOG" id="COG4886">
    <property type="taxonomic scope" value="Bacteria"/>
</dbReference>
<keyword evidence="3" id="KW-1185">Reference proteome</keyword>
<dbReference type="SUPFAM" id="SSF52058">
    <property type="entry name" value="L domain-like"/>
    <property type="match status" value="1"/>
</dbReference>
<organism evidence="2 3">
    <name type="scientific">Porphyromonas asaccharolytica (strain ATCC 25260 / DSM 20707 / BCRC 10618 / CCUG 7834 / JCM 6326 / LMG 13178 / VPI 4198 / B440)</name>
    <name type="common">Bacteroides asaccharolyticus</name>
    <dbReference type="NCBI Taxonomy" id="879243"/>
    <lineage>
        <taxon>Bacteria</taxon>
        <taxon>Pseudomonadati</taxon>
        <taxon>Bacteroidota</taxon>
        <taxon>Bacteroidia</taxon>
        <taxon>Bacteroidales</taxon>
        <taxon>Porphyromonadaceae</taxon>
        <taxon>Porphyromonas</taxon>
    </lineage>
</organism>
<gene>
    <name evidence="2" type="ordered locus">Poras_1675</name>
</gene>
<dbReference type="HOGENOM" id="CLU_801333_0_0_10"/>
<evidence type="ECO:0000313" key="3">
    <source>
        <dbReference type="Proteomes" id="UP000006545"/>
    </source>
</evidence>
<dbReference type="KEGG" id="pah:Poras_1675"/>